<dbReference type="Proteomes" id="UP000235786">
    <property type="component" value="Unassembled WGS sequence"/>
</dbReference>
<dbReference type="AlphaFoldDB" id="A0A2J6QYL0"/>
<dbReference type="GO" id="GO:0003677">
    <property type="term" value="F:DNA binding"/>
    <property type="evidence" value="ECO:0007669"/>
    <property type="project" value="InterPro"/>
</dbReference>
<sequence>MPRTNEKPIILKRPLDSDANTAIPDGNGDLSSAKQVCTNCKQRKKRCDKRLPCCSYCTRRRITCTYDSSDNKSAVRELQQLRERLEKVENSITVQSQACSEASGSISSNENSITSWMGSLPDARSWDTLILQPPVSDIHSSVAGKVRQIIEHKGNSITASCATYFQHIHRWMPVISEKLFYDNLRGPEISPRADFSLLTLCIHLMIQVPAGDAKVMQMQESLYLTTKCLYVCLQALLPQSIASLQAGLLIATFEHASGLCEEAYMTIGGCARASFLMRLSRTPGREVHGDTNAWLKAVEAKNLWWGILIRDRAINREPQIQGLPLAVEDPNPFDELPSEVDDWSASSGQILTLGNSLNAATESTLSVGSFGREAQACCLFNRVMKVLNNHSMVTLERESVIQALDRDIRKFLGLLMDESSGSWGTFCGSTAMTLASFYALHEQQDPSANDRSNHQDKQSLWSELALNYISRIVIDVARAFNTNFSSFNMTAIPPGYTYIIFRAAQQHIRSSSHLGSAQWLFDLESLRKATWFFKHRWKIAENYLREIDNAVKAVTDAPLCEYTGFISPQGDRSGLC</sequence>
<evidence type="ECO:0000256" key="3">
    <source>
        <dbReference type="ARBA" id="ARBA00023015"/>
    </source>
</evidence>
<keyword evidence="6" id="KW-0175">Coiled coil</keyword>
<dbReference type="SMART" id="SM00066">
    <property type="entry name" value="GAL4"/>
    <property type="match status" value="1"/>
</dbReference>
<evidence type="ECO:0000313" key="9">
    <source>
        <dbReference type="EMBL" id="PMD31347.1"/>
    </source>
</evidence>
<evidence type="ECO:0000256" key="2">
    <source>
        <dbReference type="ARBA" id="ARBA00022723"/>
    </source>
</evidence>
<evidence type="ECO:0000256" key="6">
    <source>
        <dbReference type="SAM" id="Coils"/>
    </source>
</evidence>
<dbReference type="PANTHER" id="PTHR47338">
    <property type="entry name" value="ZN(II)2CYS6 TRANSCRIPTION FACTOR (EUROFUNG)-RELATED"/>
    <property type="match status" value="1"/>
</dbReference>
<dbReference type="OrthoDB" id="3862662at2759"/>
<evidence type="ECO:0000256" key="5">
    <source>
        <dbReference type="ARBA" id="ARBA00023242"/>
    </source>
</evidence>
<dbReference type="STRING" id="1149755.A0A2J6QYL0"/>
<feature type="domain" description="Zn(2)-C6 fungal-type" evidence="8">
    <location>
        <begin position="36"/>
        <end position="66"/>
    </location>
</feature>
<dbReference type="CDD" id="cd12148">
    <property type="entry name" value="fungal_TF_MHR"/>
    <property type="match status" value="1"/>
</dbReference>
<comment type="subcellular location">
    <subcellularLocation>
        <location evidence="1">Nucleus</location>
    </subcellularLocation>
</comment>
<dbReference type="SUPFAM" id="SSF57701">
    <property type="entry name" value="Zn2/Cys6 DNA-binding domain"/>
    <property type="match status" value="1"/>
</dbReference>
<keyword evidence="2" id="KW-0479">Metal-binding</keyword>
<dbReference type="PROSITE" id="PS00463">
    <property type="entry name" value="ZN2_CY6_FUNGAL_1"/>
    <property type="match status" value="1"/>
</dbReference>
<dbReference type="InterPro" id="IPR001138">
    <property type="entry name" value="Zn2Cys6_DnaBD"/>
</dbReference>
<dbReference type="GO" id="GO:0006351">
    <property type="term" value="P:DNA-templated transcription"/>
    <property type="evidence" value="ECO:0007669"/>
    <property type="project" value="InterPro"/>
</dbReference>
<dbReference type="GO" id="GO:0005634">
    <property type="term" value="C:nucleus"/>
    <property type="evidence" value="ECO:0007669"/>
    <property type="project" value="UniProtKB-SubCell"/>
</dbReference>
<dbReference type="InterPro" id="IPR036864">
    <property type="entry name" value="Zn2-C6_fun-type_DNA-bd_sf"/>
</dbReference>
<name>A0A2J6QYL0_HYAVF</name>
<dbReference type="InterPro" id="IPR050815">
    <property type="entry name" value="TF_fung"/>
</dbReference>
<feature type="coiled-coil region" evidence="6">
    <location>
        <begin position="71"/>
        <end position="98"/>
    </location>
</feature>
<dbReference type="PANTHER" id="PTHR47338:SF20">
    <property type="entry name" value="ZN(II)2CYS6 TRANSCRIPTION FACTOR (EUROFUNG)"/>
    <property type="match status" value="1"/>
</dbReference>
<dbReference type="CDD" id="cd00067">
    <property type="entry name" value="GAL4"/>
    <property type="match status" value="1"/>
</dbReference>
<dbReference type="GO" id="GO:0008270">
    <property type="term" value="F:zinc ion binding"/>
    <property type="evidence" value="ECO:0007669"/>
    <property type="project" value="InterPro"/>
</dbReference>
<keyword evidence="3" id="KW-0805">Transcription regulation</keyword>
<accession>A0A2J6QYL0</accession>
<evidence type="ECO:0000313" key="10">
    <source>
        <dbReference type="Proteomes" id="UP000235786"/>
    </source>
</evidence>
<dbReference type="InterPro" id="IPR007219">
    <property type="entry name" value="XnlR_reg_dom"/>
</dbReference>
<dbReference type="Pfam" id="PF00172">
    <property type="entry name" value="Zn_clus"/>
    <property type="match status" value="1"/>
</dbReference>
<feature type="region of interest" description="Disordered" evidence="7">
    <location>
        <begin position="1"/>
        <end position="28"/>
    </location>
</feature>
<dbReference type="PROSITE" id="PS50048">
    <property type="entry name" value="ZN2_CY6_FUNGAL_2"/>
    <property type="match status" value="1"/>
</dbReference>
<protein>
    <recommendedName>
        <fullName evidence="8">Zn(2)-C6 fungal-type domain-containing protein</fullName>
    </recommendedName>
</protein>
<evidence type="ECO:0000256" key="7">
    <source>
        <dbReference type="SAM" id="MobiDB-lite"/>
    </source>
</evidence>
<dbReference type="Pfam" id="PF04082">
    <property type="entry name" value="Fungal_trans"/>
    <property type="match status" value="1"/>
</dbReference>
<dbReference type="Gene3D" id="4.10.240.10">
    <property type="entry name" value="Zn(2)-C6 fungal-type DNA-binding domain"/>
    <property type="match status" value="1"/>
</dbReference>
<gene>
    <name evidence="9" type="ORF">L207DRAFT_537300</name>
</gene>
<proteinExistence type="predicted"/>
<dbReference type="EMBL" id="KZ613963">
    <property type="protein sequence ID" value="PMD31347.1"/>
    <property type="molecule type" value="Genomic_DNA"/>
</dbReference>
<reference evidence="9 10" key="1">
    <citation type="submission" date="2016-04" db="EMBL/GenBank/DDBJ databases">
        <title>A degradative enzymes factory behind the ericoid mycorrhizal symbiosis.</title>
        <authorList>
            <consortium name="DOE Joint Genome Institute"/>
            <person name="Martino E."/>
            <person name="Morin E."/>
            <person name="Grelet G."/>
            <person name="Kuo A."/>
            <person name="Kohler A."/>
            <person name="Daghino S."/>
            <person name="Barry K."/>
            <person name="Choi C."/>
            <person name="Cichocki N."/>
            <person name="Clum A."/>
            <person name="Copeland A."/>
            <person name="Hainaut M."/>
            <person name="Haridas S."/>
            <person name="Labutti K."/>
            <person name="Lindquist E."/>
            <person name="Lipzen A."/>
            <person name="Khouja H.-R."/>
            <person name="Murat C."/>
            <person name="Ohm R."/>
            <person name="Olson A."/>
            <person name="Spatafora J."/>
            <person name="Veneault-Fourrey C."/>
            <person name="Henrissat B."/>
            <person name="Grigoriev I."/>
            <person name="Martin F."/>
            <person name="Perotto S."/>
        </authorList>
    </citation>
    <scope>NUCLEOTIDE SEQUENCE [LARGE SCALE GENOMIC DNA]</scope>
    <source>
        <strain evidence="9 10">F</strain>
    </source>
</reference>
<keyword evidence="5" id="KW-0539">Nucleus</keyword>
<dbReference type="GO" id="GO:0000981">
    <property type="term" value="F:DNA-binding transcription factor activity, RNA polymerase II-specific"/>
    <property type="evidence" value="ECO:0007669"/>
    <property type="project" value="InterPro"/>
</dbReference>
<evidence type="ECO:0000259" key="8">
    <source>
        <dbReference type="PROSITE" id="PS50048"/>
    </source>
</evidence>
<keyword evidence="4" id="KW-0804">Transcription</keyword>
<organism evidence="9 10">
    <name type="scientific">Hyaloscypha variabilis (strain UAMH 11265 / GT02V1 / F)</name>
    <name type="common">Meliniomyces variabilis</name>
    <dbReference type="NCBI Taxonomy" id="1149755"/>
    <lineage>
        <taxon>Eukaryota</taxon>
        <taxon>Fungi</taxon>
        <taxon>Dikarya</taxon>
        <taxon>Ascomycota</taxon>
        <taxon>Pezizomycotina</taxon>
        <taxon>Leotiomycetes</taxon>
        <taxon>Helotiales</taxon>
        <taxon>Hyaloscyphaceae</taxon>
        <taxon>Hyaloscypha</taxon>
        <taxon>Hyaloscypha variabilis</taxon>
    </lineage>
</organism>
<evidence type="ECO:0000256" key="4">
    <source>
        <dbReference type="ARBA" id="ARBA00023163"/>
    </source>
</evidence>
<keyword evidence="10" id="KW-1185">Reference proteome</keyword>
<evidence type="ECO:0000256" key="1">
    <source>
        <dbReference type="ARBA" id="ARBA00004123"/>
    </source>
</evidence>